<name>A0ABP0KUU8_9DINO</name>
<gene>
    <name evidence="2" type="ORF">SCF082_LOCUS19294</name>
</gene>
<dbReference type="Proteomes" id="UP001642464">
    <property type="component" value="Unassembled WGS sequence"/>
</dbReference>
<evidence type="ECO:0000313" key="3">
    <source>
        <dbReference type="Proteomes" id="UP001642464"/>
    </source>
</evidence>
<sequence>MLFNGWLMLLLTMADAVYDGCSTEESQGIAQCESPGEGFLFDQNKAARCPDPNTWDFASWSCDDWKCHMYCSNPTRSSERKSCDNCPEVEVSTSCFDAQKAACNSASANGCDVNCNDAGPLHRANTALVAASLFLLPSLYGEL</sequence>
<feature type="chain" id="PRO_5046342315" evidence="1">
    <location>
        <begin position="17"/>
        <end position="143"/>
    </location>
</feature>
<protein>
    <submittedName>
        <fullName evidence="2">tRNA (Cytosine(34)-C(5))-methyltransferase</fullName>
    </submittedName>
</protein>
<proteinExistence type="predicted"/>
<feature type="signal peptide" evidence="1">
    <location>
        <begin position="1"/>
        <end position="16"/>
    </location>
</feature>
<dbReference type="EMBL" id="CAXAMM010013169">
    <property type="protein sequence ID" value="CAK9030656.1"/>
    <property type="molecule type" value="Genomic_DNA"/>
</dbReference>
<keyword evidence="1" id="KW-0732">Signal</keyword>
<organism evidence="2 3">
    <name type="scientific">Durusdinium trenchii</name>
    <dbReference type="NCBI Taxonomy" id="1381693"/>
    <lineage>
        <taxon>Eukaryota</taxon>
        <taxon>Sar</taxon>
        <taxon>Alveolata</taxon>
        <taxon>Dinophyceae</taxon>
        <taxon>Suessiales</taxon>
        <taxon>Symbiodiniaceae</taxon>
        <taxon>Durusdinium</taxon>
    </lineage>
</organism>
<keyword evidence="3" id="KW-1185">Reference proteome</keyword>
<comment type="caution">
    <text evidence="2">The sequence shown here is derived from an EMBL/GenBank/DDBJ whole genome shotgun (WGS) entry which is preliminary data.</text>
</comment>
<evidence type="ECO:0000256" key="1">
    <source>
        <dbReference type="SAM" id="SignalP"/>
    </source>
</evidence>
<evidence type="ECO:0000313" key="2">
    <source>
        <dbReference type="EMBL" id="CAK9030656.1"/>
    </source>
</evidence>
<accession>A0ABP0KUU8</accession>
<reference evidence="2 3" key="1">
    <citation type="submission" date="2024-02" db="EMBL/GenBank/DDBJ databases">
        <authorList>
            <person name="Chen Y."/>
            <person name="Shah S."/>
            <person name="Dougan E. K."/>
            <person name="Thang M."/>
            <person name="Chan C."/>
        </authorList>
    </citation>
    <scope>NUCLEOTIDE SEQUENCE [LARGE SCALE GENOMIC DNA]</scope>
</reference>